<sequence>MLRWLIPRILFPDFIWPNNIPAVPSDQIPPIPQPTHPLIRRFWGIVHYYLRKFSYSYCGWIGIPYNNQVAELPFGLVLKWSDGTRLEEVLTMQVARKAGLPVPKVICYGDHPDTPHAPVSILMTRVSGTELGQVYKTLSDEEKISITDQLDLYLKTIRKWKSPWGENRICSLIGTPIRSIRVPEHRMGPFESEQELNGYLIEPACPGACRSEMEYEAAMDRAKKMQGLSHRIVFNHGDLQHHNIMVQGGHITGFLDWEAAGWYPEYWEFTTPMRFASEDFWWYHFISALGGKDYLLELDCDRALNTLTNFSYIW</sequence>
<dbReference type="STRING" id="767769.A0A1L9UEY1"/>
<dbReference type="PANTHER" id="PTHR21310">
    <property type="entry name" value="AMINOGLYCOSIDE PHOSPHOTRANSFERASE-RELATED-RELATED"/>
    <property type="match status" value="1"/>
</dbReference>
<protein>
    <recommendedName>
        <fullName evidence="1">Aminoglycoside phosphotransferase domain-containing protein</fullName>
    </recommendedName>
</protein>
<dbReference type="Proteomes" id="UP000184499">
    <property type="component" value="Unassembled WGS sequence"/>
</dbReference>
<dbReference type="Pfam" id="PF01636">
    <property type="entry name" value="APH"/>
    <property type="match status" value="1"/>
</dbReference>
<dbReference type="RefSeq" id="XP_067477463.1">
    <property type="nucleotide sequence ID" value="XM_067628976.1"/>
</dbReference>
<dbReference type="InterPro" id="IPR002575">
    <property type="entry name" value="Aminoglycoside_PTrfase"/>
</dbReference>
<organism evidence="2 3">
    <name type="scientific">Aspergillus brasiliensis (strain CBS 101740 / IMI 381727 / IBT 21946)</name>
    <dbReference type="NCBI Taxonomy" id="767769"/>
    <lineage>
        <taxon>Eukaryota</taxon>
        <taxon>Fungi</taxon>
        <taxon>Dikarya</taxon>
        <taxon>Ascomycota</taxon>
        <taxon>Pezizomycotina</taxon>
        <taxon>Eurotiomycetes</taxon>
        <taxon>Eurotiomycetidae</taxon>
        <taxon>Eurotiales</taxon>
        <taxon>Aspergillaceae</taxon>
        <taxon>Aspergillus</taxon>
        <taxon>Aspergillus subgen. Circumdati</taxon>
    </lineage>
</organism>
<dbReference type="InterPro" id="IPR011009">
    <property type="entry name" value="Kinase-like_dom_sf"/>
</dbReference>
<dbReference type="Gene3D" id="3.90.1200.10">
    <property type="match status" value="1"/>
</dbReference>
<dbReference type="AlphaFoldDB" id="A0A1L9UEY1"/>
<dbReference type="SUPFAM" id="SSF56112">
    <property type="entry name" value="Protein kinase-like (PK-like)"/>
    <property type="match status" value="1"/>
</dbReference>
<dbReference type="VEuPathDB" id="FungiDB:ASPBRDRAFT_678959"/>
<accession>A0A1L9UEY1</accession>
<proteinExistence type="predicted"/>
<dbReference type="PANTHER" id="PTHR21310:SF55">
    <property type="entry name" value="AMINOGLYCOSIDE PHOSPHOTRANSFERASE DOMAIN-CONTAINING PROTEIN"/>
    <property type="match status" value="1"/>
</dbReference>
<keyword evidence="3" id="KW-1185">Reference proteome</keyword>
<reference evidence="3" key="1">
    <citation type="journal article" date="2017" name="Genome Biol.">
        <title>Comparative genomics reveals high biological diversity and specific adaptations in the industrially and medically important fungal genus Aspergillus.</title>
        <authorList>
            <person name="de Vries R.P."/>
            <person name="Riley R."/>
            <person name="Wiebenga A."/>
            <person name="Aguilar-Osorio G."/>
            <person name="Amillis S."/>
            <person name="Uchima C.A."/>
            <person name="Anderluh G."/>
            <person name="Asadollahi M."/>
            <person name="Askin M."/>
            <person name="Barry K."/>
            <person name="Battaglia E."/>
            <person name="Bayram O."/>
            <person name="Benocci T."/>
            <person name="Braus-Stromeyer S.A."/>
            <person name="Caldana C."/>
            <person name="Canovas D."/>
            <person name="Cerqueira G.C."/>
            <person name="Chen F."/>
            <person name="Chen W."/>
            <person name="Choi C."/>
            <person name="Clum A."/>
            <person name="Dos Santos R.A."/>
            <person name="Damasio A.R."/>
            <person name="Diallinas G."/>
            <person name="Emri T."/>
            <person name="Fekete E."/>
            <person name="Flipphi M."/>
            <person name="Freyberg S."/>
            <person name="Gallo A."/>
            <person name="Gournas C."/>
            <person name="Habgood R."/>
            <person name="Hainaut M."/>
            <person name="Harispe M.L."/>
            <person name="Henrissat B."/>
            <person name="Hilden K.S."/>
            <person name="Hope R."/>
            <person name="Hossain A."/>
            <person name="Karabika E."/>
            <person name="Karaffa L."/>
            <person name="Karanyi Z."/>
            <person name="Krasevec N."/>
            <person name="Kuo A."/>
            <person name="Kusch H."/>
            <person name="LaButti K."/>
            <person name="Lagendijk E.L."/>
            <person name="Lapidus A."/>
            <person name="Levasseur A."/>
            <person name="Lindquist E."/>
            <person name="Lipzen A."/>
            <person name="Logrieco A.F."/>
            <person name="MacCabe A."/>
            <person name="Maekelae M.R."/>
            <person name="Malavazi I."/>
            <person name="Melin P."/>
            <person name="Meyer V."/>
            <person name="Mielnichuk N."/>
            <person name="Miskei M."/>
            <person name="Molnar A.P."/>
            <person name="Mule G."/>
            <person name="Ngan C.Y."/>
            <person name="Orejas M."/>
            <person name="Orosz E."/>
            <person name="Ouedraogo J.P."/>
            <person name="Overkamp K.M."/>
            <person name="Park H.-S."/>
            <person name="Perrone G."/>
            <person name="Piumi F."/>
            <person name="Punt P.J."/>
            <person name="Ram A.F."/>
            <person name="Ramon A."/>
            <person name="Rauscher S."/>
            <person name="Record E."/>
            <person name="Riano-Pachon D.M."/>
            <person name="Robert V."/>
            <person name="Roehrig J."/>
            <person name="Ruller R."/>
            <person name="Salamov A."/>
            <person name="Salih N.S."/>
            <person name="Samson R.A."/>
            <person name="Sandor E."/>
            <person name="Sanguinetti M."/>
            <person name="Schuetze T."/>
            <person name="Sepcic K."/>
            <person name="Shelest E."/>
            <person name="Sherlock G."/>
            <person name="Sophianopoulou V."/>
            <person name="Squina F.M."/>
            <person name="Sun H."/>
            <person name="Susca A."/>
            <person name="Todd R.B."/>
            <person name="Tsang A."/>
            <person name="Unkles S.E."/>
            <person name="van de Wiele N."/>
            <person name="van Rossen-Uffink D."/>
            <person name="Oliveira J.V."/>
            <person name="Vesth T.C."/>
            <person name="Visser J."/>
            <person name="Yu J.-H."/>
            <person name="Zhou M."/>
            <person name="Andersen M.R."/>
            <person name="Archer D.B."/>
            <person name="Baker S.E."/>
            <person name="Benoit I."/>
            <person name="Brakhage A.A."/>
            <person name="Braus G.H."/>
            <person name="Fischer R."/>
            <person name="Frisvad J.C."/>
            <person name="Goldman G.H."/>
            <person name="Houbraken J."/>
            <person name="Oakley B."/>
            <person name="Pocsi I."/>
            <person name="Scazzocchio C."/>
            <person name="Seiboth B."/>
            <person name="vanKuyk P.A."/>
            <person name="Wortman J."/>
            <person name="Dyer P.S."/>
            <person name="Grigoriev I.V."/>
        </authorList>
    </citation>
    <scope>NUCLEOTIDE SEQUENCE [LARGE SCALE GENOMIC DNA]</scope>
    <source>
        <strain evidence="3">CBS 101740 / IMI 381727 / IBT 21946</strain>
    </source>
</reference>
<name>A0A1L9UEY1_ASPBC</name>
<dbReference type="InterPro" id="IPR051678">
    <property type="entry name" value="AGP_Transferase"/>
</dbReference>
<evidence type="ECO:0000259" key="1">
    <source>
        <dbReference type="Pfam" id="PF01636"/>
    </source>
</evidence>
<evidence type="ECO:0000313" key="3">
    <source>
        <dbReference type="Proteomes" id="UP000184499"/>
    </source>
</evidence>
<dbReference type="EMBL" id="KV878687">
    <property type="protein sequence ID" value="OJJ70215.1"/>
    <property type="molecule type" value="Genomic_DNA"/>
</dbReference>
<dbReference type="OrthoDB" id="2906425at2759"/>
<feature type="domain" description="Aminoglycoside phosphotransferase" evidence="1">
    <location>
        <begin position="83"/>
        <end position="270"/>
    </location>
</feature>
<dbReference type="OMA" id="CRWVGAT"/>
<evidence type="ECO:0000313" key="2">
    <source>
        <dbReference type="EMBL" id="OJJ70215.1"/>
    </source>
</evidence>
<gene>
    <name evidence="2" type="ORF">ASPBRDRAFT_678959</name>
</gene>
<dbReference type="GeneID" id="93581464"/>